<organism evidence="2 3">
    <name type="scientific">Romanomermis culicivorax</name>
    <name type="common">Nematode worm</name>
    <dbReference type="NCBI Taxonomy" id="13658"/>
    <lineage>
        <taxon>Eukaryota</taxon>
        <taxon>Metazoa</taxon>
        <taxon>Ecdysozoa</taxon>
        <taxon>Nematoda</taxon>
        <taxon>Enoplea</taxon>
        <taxon>Dorylaimia</taxon>
        <taxon>Mermithida</taxon>
        <taxon>Mermithoidea</taxon>
        <taxon>Mermithidae</taxon>
        <taxon>Romanomermis</taxon>
    </lineage>
</organism>
<evidence type="ECO:0000256" key="1">
    <source>
        <dbReference type="SAM" id="Phobius"/>
    </source>
</evidence>
<accession>A0A915KAA0</accession>
<dbReference type="AlphaFoldDB" id="A0A915KAA0"/>
<dbReference type="WBParaSite" id="nRc.2.0.1.t35290-RA">
    <property type="protein sequence ID" value="nRc.2.0.1.t35290-RA"/>
    <property type="gene ID" value="nRc.2.0.1.g35290"/>
</dbReference>
<keyword evidence="1" id="KW-0472">Membrane</keyword>
<evidence type="ECO:0000313" key="2">
    <source>
        <dbReference type="Proteomes" id="UP000887565"/>
    </source>
</evidence>
<keyword evidence="1" id="KW-1133">Transmembrane helix</keyword>
<evidence type="ECO:0000313" key="3">
    <source>
        <dbReference type="WBParaSite" id="nRc.2.0.1.t35290-RA"/>
    </source>
</evidence>
<dbReference type="Proteomes" id="UP000887565">
    <property type="component" value="Unplaced"/>
</dbReference>
<keyword evidence="1" id="KW-0812">Transmembrane</keyword>
<reference evidence="3" key="1">
    <citation type="submission" date="2022-11" db="UniProtKB">
        <authorList>
            <consortium name="WormBaseParasite"/>
        </authorList>
    </citation>
    <scope>IDENTIFICATION</scope>
</reference>
<name>A0A915KAA0_ROMCU</name>
<protein>
    <submittedName>
        <fullName evidence="3">Uncharacterized protein</fullName>
    </submittedName>
</protein>
<proteinExistence type="predicted"/>
<keyword evidence="2" id="KW-1185">Reference proteome</keyword>
<sequence length="222" mass="25945">MKIGLRYAHDLRSSGFFIIPFISKWSIQRSHEHFRRVMRSVCFDSAMILFLWLLICGVFTASRDQTEDRNQGIPGLVLRPECRYFVTHGRRCVFDRNKTKCSRKLTLSPRIDSILCPEQKPEIPCEEQECIDSQKIPFAVEQLEPDFDCNYLAVERPSCVLVKGQCLRVKDYEPRLNDRQCFRFNLTGPCPAERCGDQIPKTPMVDESDQRWKLRVTEGAEY</sequence>
<feature type="transmembrane region" description="Helical" evidence="1">
    <location>
        <begin position="41"/>
        <end position="61"/>
    </location>
</feature>